<dbReference type="Proteomes" id="UP000031843">
    <property type="component" value="Chromosome secondary"/>
</dbReference>
<gene>
    <name evidence="1" type="ORF">RR42_s0926</name>
</gene>
<accession>A0A0C4YPK7</accession>
<keyword evidence="2" id="KW-1185">Reference proteome</keyword>
<reference evidence="1 2" key="1">
    <citation type="journal article" date="2015" name="Genome Announc.">
        <title>Complete Genome Sequence of Cupriavidus basilensis 4G11, Isolated from the Oak Ridge Field Research Center Site.</title>
        <authorList>
            <person name="Ray J."/>
            <person name="Waters R.J."/>
            <person name="Skerker J.M."/>
            <person name="Kuehl J.V."/>
            <person name="Price M.N."/>
            <person name="Huang J."/>
            <person name="Chakraborty R."/>
            <person name="Arkin A.P."/>
            <person name="Deutschbauer A."/>
        </authorList>
    </citation>
    <scope>NUCLEOTIDE SEQUENCE [LARGE SCALE GENOMIC DNA]</scope>
    <source>
        <strain evidence="1">4G11</strain>
    </source>
</reference>
<proteinExistence type="predicted"/>
<dbReference type="EMBL" id="CP010537">
    <property type="protein sequence ID" value="AJG22516.1"/>
    <property type="molecule type" value="Genomic_DNA"/>
</dbReference>
<dbReference type="AlphaFoldDB" id="A0A0C4YPK7"/>
<evidence type="ECO:0000313" key="2">
    <source>
        <dbReference type="Proteomes" id="UP000031843"/>
    </source>
</evidence>
<organism evidence="1 2">
    <name type="scientific">Cupriavidus basilensis</name>
    <dbReference type="NCBI Taxonomy" id="68895"/>
    <lineage>
        <taxon>Bacteria</taxon>
        <taxon>Pseudomonadati</taxon>
        <taxon>Pseudomonadota</taxon>
        <taxon>Betaproteobacteria</taxon>
        <taxon>Burkholderiales</taxon>
        <taxon>Burkholderiaceae</taxon>
        <taxon>Cupriavidus</taxon>
    </lineage>
</organism>
<name>A0A0C4YPK7_9BURK</name>
<protein>
    <submittedName>
        <fullName evidence="1">Uncharacterized protein</fullName>
    </submittedName>
</protein>
<sequence length="46" mass="5182">MMSAGRTNDDLQQKLMMPAERPSVRAMASTLERLWLMLAIVMRSSG</sequence>
<dbReference type="KEGG" id="cbw:RR42_s0926"/>
<evidence type="ECO:0000313" key="1">
    <source>
        <dbReference type="EMBL" id="AJG22516.1"/>
    </source>
</evidence>